<protein>
    <submittedName>
        <fullName evidence="1">Uncharacterized protein</fullName>
    </submittedName>
</protein>
<dbReference type="Proteomes" id="UP000077628">
    <property type="component" value="Unassembled WGS sequence"/>
</dbReference>
<accession>A0A177NAK1</accession>
<evidence type="ECO:0000313" key="1">
    <source>
        <dbReference type="EMBL" id="OAI14100.1"/>
    </source>
</evidence>
<gene>
    <name evidence="1" type="ORF">A1355_12825</name>
</gene>
<proteinExistence type="predicted"/>
<organism evidence="1 2">
    <name type="scientific">Methylomonas koyamae</name>
    <dbReference type="NCBI Taxonomy" id="702114"/>
    <lineage>
        <taxon>Bacteria</taxon>
        <taxon>Pseudomonadati</taxon>
        <taxon>Pseudomonadota</taxon>
        <taxon>Gammaproteobacteria</taxon>
        <taxon>Methylococcales</taxon>
        <taxon>Methylococcaceae</taxon>
        <taxon>Methylomonas</taxon>
    </lineage>
</organism>
<evidence type="ECO:0000313" key="2">
    <source>
        <dbReference type="Proteomes" id="UP000077628"/>
    </source>
</evidence>
<sequence length="67" mass="7307">MGGHRLVMNVETITSYALTNGAGLHCDAFTSKITDGDYDFDAMQPELVKRVSGKRLHAARCDPLTLP</sequence>
<name>A0A177NAK1_9GAMM</name>
<dbReference type="EMBL" id="LUUK01000204">
    <property type="protein sequence ID" value="OAI14100.1"/>
    <property type="molecule type" value="Genomic_DNA"/>
</dbReference>
<reference evidence="2" key="1">
    <citation type="submission" date="2016-03" db="EMBL/GenBank/DDBJ databases">
        <authorList>
            <person name="Heylen K."/>
            <person name="De Vos P."/>
            <person name="Vekeman B."/>
        </authorList>
    </citation>
    <scope>NUCLEOTIDE SEQUENCE [LARGE SCALE GENOMIC DNA]</scope>
    <source>
        <strain evidence="2">R-45383</strain>
    </source>
</reference>
<dbReference type="AlphaFoldDB" id="A0A177NAK1"/>
<comment type="caution">
    <text evidence="1">The sequence shown here is derived from an EMBL/GenBank/DDBJ whole genome shotgun (WGS) entry which is preliminary data.</text>
</comment>
<keyword evidence="2" id="KW-1185">Reference proteome</keyword>